<name>A0A7D9EPL9_PARCT</name>
<dbReference type="InterPro" id="IPR039862">
    <property type="entry name" value="NECAB1/2/3"/>
</dbReference>
<dbReference type="InterPro" id="IPR011008">
    <property type="entry name" value="Dimeric_a/b-barrel"/>
</dbReference>
<dbReference type="PANTHER" id="PTHR12178:SF10">
    <property type="entry name" value="N-TERMINAL EF-HAND CALCIUM-BINDING PROTEIN 1-LIKE ISOFORM X1"/>
    <property type="match status" value="1"/>
</dbReference>
<reference evidence="2" key="1">
    <citation type="submission" date="2020-04" db="EMBL/GenBank/DDBJ databases">
        <authorList>
            <person name="Alioto T."/>
            <person name="Alioto T."/>
            <person name="Gomez Garrido J."/>
        </authorList>
    </citation>
    <scope>NUCLEOTIDE SEQUENCE</scope>
    <source>
        <strain evidence="2">A484AB</strain>
    </source>
</reference>
<sequence>MMFIDYFQEHLGPFSSIFSGLENMNSAVHNALLETSKNYPDSSFFGKFTRRFLMQEVTNQLGSLQYHVDTALEKIEEDEQSKRNGNPYVEQKSSGTKTKITKKKIQNYQQQMSNEGNSVCRLSSQVDRLAELVNKLESKVKFNVVEEEIDPKNDKTVLIVRRKFVVNTESQEEYKKSLRTYINATGLAQGCVELSIRVFSHSDVFVLYEIWSSKGDLNRYYTSQESRSFLRSNVDHLQQPEEYSQMPIPAVWLGQNESNEELL</sequence>
<proteinExistence type="predicted"/>
<evidence type="ECO:0000313" key="2">
    <source>
        <dbReference type="EMBL" id="CAB4013155.1"/>
    </source>
</evidence>
<protein>
    <submittedName>
        <fullName evidence="2">N-terminal EF-hand calcium-binding 1</fullName>
    </submittedName>
</protein>
<keyword evidence="3" id="KW-1185">Reference proteome</keyword>
<gene>
    <name evidence="2" type="ORF">PACLA_8A038776</name>
</gene>
<accession>A0A7D9EPL9</accession>
<dbReference type="PANTHER" id="PTHR12178">
    <property type="entry name" value="EF-HAND DOMAIN-CONTAINING PROTEIN"/>
    <property type="match status" value="1"/>
</dbReference>
<dbReference type="GO" id="GO:0005737">
    <property type="term" value="C:cytoplasm"/>
    <property type="evidence" value="ECO:0007669"/>
    <property type="project" value="TreeGrafter"/>
</dbReference>
<dbReference type="GO" id="GO:0042984">
    <property type="term" value="P:regulation of amyloid precursor protein biosynthetic process"/>
    <property type="evidence" value="ECO:0007669"/>
    <property type="project" value="TreeGrafter"/>
</dbReference>
<feature type="region of interest" description="Disordered" evidence="1">
    <location>
        <begin position="77"/>
        <end position="100"/>
    </location>
</feature>
<dbReference type="SUPFAM" id="SSF54909">
    <property type="entry name" value="Dimeric alpha+beta barrel"/>
    <property type="match status" value="1"/>
</dbReference>
<dbReference type="Proteomes" id="UP001152795">
    <property type="component" value="Unassembled WGS sequence"/>
</dbReference>
<organism evidence="2 3">
    <name type="scientific">Paramuricea clavata</name>
    <name type="common">Red gorgonian</name>
    <name type="synonym">Violescent sea-whip</name>
    <dbReference type="NCBI Taxonomy" id="317549"/>
    <lineage>
        <taxon>Eukaryota</taxon>
        <taxon>Metazoa</taxon>
        <taxon>Cnidaria</taxon>
        <taxon>Anthozoa</taxon>
        <taxon>Octocorallia</taxon>
        <taxon>Malacalcyonacea</taxon>
        <taxon>Plexauridae</taxon>
        <taxon>Paramuricea</taxon>
    </lineage>
</organism>
<dbReference type="EMBL" id="CACRXK020007779">
    <property type="protein sequence ID" value="CAB4013155.1"/>
    <property type="molecule type" value="Genomic_DNA"/>
</dbReference>
<dbReference type="OrthoDB" id="289247at2759"/>
<evidence type="ECO:0000313" key="3">
    <source>
        <dbReference type="Proteomes" id="UP001152795"/>
    </source>
</evidence>
<comment type="caution">
    <text evidence="2">The sequence shown here is derived from an EMBL/GenBank/DDBJ whole genome shotgun (WGS) entry which is preliminary data.</text>
</comment>
<dbReference type="AlphaFoldDB" id="A0A7D9EPL9"/>
<evidence type="ECO:0000256" key="1">
    <source>
        <dbReference type="SAM" id="MobiDB-lite"/>
    </source>
</evidence>
<dbReference type="Gene3D" id="3.30.70.100">
    <property type="match status" value="1"/>
</dbReference>